<reference evidence="3" key="1">
    <citation type="submission" date="2016-11" db="EMBL/GenBank/DDBJ databases">
        <authorList>
            <person name="Varghese N."/>
            <person name="Submissions S."/>
        </authorList>
    </citation>
    <scope>NUCLEOTIDE SEQUENCE [LARGE SCALE GENOMIC DNA]</scope>
    <source>
        <strain evidence="3">DSM 17957</strain>
    </source>
</reference>
<protein>
    <submittedName>
        <fullName evidence="2">Stage III sporulation protein AF</fullName>
    </submittedName>
</protein>
<dbReference type="Proteomes" id="UP000184536">
    <property type="component" value="Unassembled WGS sequence"/>
</dbReference>
<keyword evidence="3" id="KW-1185">Reference proteome</keyword>
<evidence type="ECO:0000313" key="3">
    <source>
        <dbReference type="Proteomes" id="UP000184536"/>
    </source>
</evidence>
<feature type="transmembrane region" description="Helical" evidence="1">
    <location>
        <begin position="6"/>
        <end position="26"/>
    </location>
</feature>
<dbReference type="EMBL" id="FQZV01000003">
    <property type="protein sequence ID" value="SHI55327.1"/>
    <property type="molecule type" value="Genomic_DNA"/>
</dbReference>
<dbReference type="Pfam" id="PF09581">
    <property type="entry name" value="Spore_III_AF"/>
    <property type="match status" value="1"/>
</dbReference>
<feature type="transmembrane region" description="Helical" evidence="1">
    <location>
        <begin position="38"/>
        <end position="57"/>
    </location>
</feature>
<dbReference type="NCBIfam" id="TIGR02896">
    <property type="entry name" value="spore_III_AF"/>
    <property type="match status" value="1"/>
</dbReference>
<dbReference type="InterPro" id="IPR014245">
    <property type="entry name" value="Spore_III_AF"/>
</dbReference>
<name>A0A1M6C2T1_9FIRM</name>
<organism evidence="2 3">
    <name type="scientific">Geosporobacter subterraneus DSM 17957</name>
    <dbReference type="NCBI Taxonomy" id="1121919"/>
    <lineage>
        <taxon>Bacteria</taxon>
        <taxon>Bacillati</taxon>
        <taxon>Bacillota</taxon>
        <taxon>Clostridia</taxon>
        <taxon>Peptostreptococcales</taxon>
        <taxon>Thermotaleaceae</taxon>
        <taxon>Geosporobacter</taxon>
    </lineage>
</organism>
<keyword evidence="1" id="KW-1133">Transmembrane helix</keyword>
<evidence type="ECO:0000256" key="1">
    <source>
        <dbReference type="SAM" id="Phobius"/>
    </source>
</evidence>
<keyword evidence="1" id="KW-0812">Transmembrane</keyword>
<dbReference type="AlphaFoldDB" id="A0A1M6C2T1"/>
<proteinExistence type="predicted"/>
<dbReference type="STRING" id="1121919.SAMN02745975_00141"/>
<accession>A0A1M6C2T1</accession>
<keyword evidence="1" id="KW-0472">Membrane</keyword>
<gene>
    <name evidence="2" type="ORF">SAMN02745975_00141</name>
</gene>
<sequence length="209" mass="23645">MMAFLRTWVLNIVTVIIFITFLEILLPNSDMKKYIKMIIGLLVMLVVLNPLLELAAGKINLEEEIFKTSSVMDQKTLSYDLERLQVEQDQQLVALYKSKIENHVRTKIERENDLQVISMDVEIEGDKSHKDFGKLKNIHLIIALQKNLPASSTEIKPVSNIFIEIGKGGETVKAAALDAGLSYKLKSELASLYEIDPRSISIEQVESKN</sequence>
<evidence type="ECO:0000313" key="2">
    <source>
        <dbReference type="EMBL" id="SHI55327.1"/>
    </source>
</evidence>